<dbReference type="EMBL" id="JARIHO010000006">
    <property type="protein sequence ID" value="KAJ7359887.1"/>
    <property type="molecule type" value="Genomic_DNA"/>
</dbReference>
<comment type="caution">
    <text evidence="2">The sequence shown here is derived from an EMBL/GenBank/DDBJ whole genome shotgun (WGS) entry which is preliminary data.</text>
</comment>
<proteinExistence type="predicted"/>
<accession>A0AAD7AIZ1</accession>
<dbReference type="Pfam" id="PF00394">
    <property type="entry name" value="Cu-oxidase"/>
    <property type="match status" value="1"/>
</dbReference>
<dbReference type="GO" id="GO:0016491">
    <property type="term" value="F:oxidoreductase activity"/>
    <property type="evidence" value="ECO:0007669"/>
    <property type="project" value="UniProtKB-ARBA"/>
</dbReference>
<dbReference type="InterPro" id="IPR001117">
    <property type="entry name" value="Cu-oxidase_2nd"/>
</dbReference>
<gene>
    <name evidence="2" type="ORF">DFH08DRAFT_801649</name>
</gene>
<evidence type="ECO:0000313" key="2">
    <source>
        <dbReference type="EMBL" id="KAJ7359887.1"/>
    </source>
</evidence>
<sequence length="326" mass="36010">MHNTPRLGFSLCSLEIQVAYLLPDSGIITVYAPNSSTAREASVLDVPHPERCVAVSAVLYPLTIMETNGGKTGDLCLHDIICLFIFNTEPLTITVDSIQIYAGQRHSFILAANKQVDNYWIHTIANGGATSFEPGWAILRSMGANHTDPTTKETTSTAPLVETDLHPFEKTAVSGKPVAIGADITMNLVISYNNTSKSTPFEINDFERRPMRHRSPPLRQRVHFTAKQRGGSVDSWWLARLTPSVSRPVTPIQHTFFMIRSAGSDTYNFHNPRPNNHSVCAANPRLSFVTGKAGPYRLSLPTCTYPILTPGTTSTSIFNRVLHWFS</sequence>
<reference evidence="2" key="1">
    <citation type="submission" date="2023-03" db="EMBL/GenBank/DDBJ databases">
        <title>Massive genome expansion in bonnet fungi (Mycena s.s.) driven by repeated elements and novel gene families across ecological guilds.</title>
        <authorList>
            <consortium name="Lawrence Berkeley National Laboratory"/>
            <person name="Harder C.B."/>
            <person name="Miyauchi S."/>
            <person name="Viragh M."/>
            <person name="Kuo A."/>
            <person name="Thoen E."/>
            <person name="Andreopoulos B."/>
            <person name="Lu D."/>
            <person name="Skrede I."/>
            <person name="Drula E."/>
            <person name="Henrissat B."/>
            <person name="Morin E."/>
            <person name="Kohler A."/>
            <person name="Barry K."/>
            <person name="LaButti K."/>
            <person name="Morin E."/>
            <person name="Salamov A."/>
            <person name="Lipzen A."/>
            <person name="Mereny Z."/>
            <person name="Hegedus B."/>
            <person name="Baldrian P."/>
            <person name="Stursova M."/>
            <person name="Weitz H."/>
            <person name="Taylor A."/>
            <person name="Grigoriev I.V."/>
            <person name="Nagy L.G."/>
            <person name="Martin F."/>
            <person name="Kauserud H."/>
        </authorList>
    </citation>
    <scope>NUCLEOTIDE SEQUENCE</scope>
    <source>
        <strain evidence="2">CBHHK002</strain>
    </source>
</reference>
<feature type="domain" description="Plastocyanin-like" evidence="1">
    <location>
        <begin position="93"/>
        <end position="125"/>
    </location>
</feature>
<organism evidence="2 3">
    <name type="scientific">Mycena albidolilacea</name>
    <dbReference type="NCBI Taxonomy" id="1033008"/>
    <lineage>
        <taxon>Eukaryota</taxon>
        <taxon>Fungi</taxon>
        <taxon>Dikarya</taxon>
        <taxon>Basidiomycota</taxon>
        <taxon>Agaricomycotina</taxon>
        <taxon>Agaricomycetes</taxon>
        <taxon>Agaricomycetidae</taxon>
        <taxon>Agaricales</taxon>
        <taxon>Marasmiineae</taxon>
        <taxon>Mycenaceae</taxon>
        <taxon>Mycena</taxon>
    </lineage>
</organism>
<dbReference type="AlphaFoldDB" id="A0AAD7AIZ1"/>
<protein>
    <recommendedName>
        <fullName evidence="1">Plastocyanin-like domain-containing protein</fullName>
    </recommendedName>
</protein>
<dbReference type="InterPro" id="IPR008972">
    <property type="entry name" value="Cupredoxin"/>
</dbReference>
<name>A0AAD7AIZ1_9AGAR</name>
<keyword evidence="3" id="KW-1185">Reference proteome</keyword>
<dbReference type="SUPFAM" id="SSF49503">
    <property type="entry name" value="Cupredoxins"/>
    <property type="match status" value="1"/>
</dbReference>
<dbReference type="Gene3D" id="2.60.40.420">
    <property type="entry name" value="Cupredoxins - blue copper proteins"/>
    <property type="match status" value="1"/>
</dbReference>
<evidence type="ECO:0000259" key="1">
    <source>
        <dbReference type="Pfam" id="PF00394"/>
    </source>
</evidence>
<evidence type="ECO:0000313" key="3">
    <source>
        <dbReference type="Proteomes" id="UP001218218"/>
    </source>
</evidence>
<dbReference type="Proteomes" id="UP001218218">
    <property type="component" value="Unassembled WGS sequence"/>
</dbReference>